<dbReference type="GO" id="GO:0005737">
    <property type="term" value="C:cytoplasm"/>
    <property type="evidence" value="ECO:0007669"/>
    <property type="project" value="UniProtKB-SubCell"/>
</dbReference>
<dbReference type="AlphaFoldDB" id="A0A0B6YTA8"/>
<dbReference type="Gene3D" id="1.10.287.1490">
    <property type="match status" value="1"/>
</dbReference>
<feature type="coiled-coil region" evidence="4">
    <location>
        <begin position="480"/>
        <end position="563"/>
    </location>
</feature>
<evidence type="ECO:0000256" key="3">
    <source>
        <dbReference type="ARBA" id="ARBA00023054"/>
    </source>
</evidence>
<feature type="coiled-coil region" evidence="4">
    <location>
        <begin position="343"/>
        <end position="451"/>
    </location>
</feature>
<evidence type="ECO:0000256" key="2">
    <source>
        <dbReference type="ARBA" id="ARBA00022490"/>
    </source>
</evidence>
<gene>
    <name evidence="5" type="primary">ORF36330</name>
</gene>
<feature type="coiled-coil region" evidence="4">
    <location>
        <begin position="138"/>
        <end position="207"/>
    </location>
</feature>
<dbReference type="PANTHER" id="PTHR18875">
    <property type="entry name" value="SARCOMA ANTIGEN NY-SAR-24/CYTOSKELETAL PROTEIN SOJO"/>
    <property type="match status" value="1"/>
</dbReference>
<organism evidence="5">
    <name type="scientific">Arion vulgaris</name>
    <dbReference type="NCBI Taxonomy" id="1028688"/>
    <lineage>
        <taxon>Eukaryota</taxon>
        <taxon>Metazoa</taxon>
        <taxon>Spiralia</taxon>
        <taxon>Lophotrochozoa</taxon>
        <taxon>Mollusca</taxon>
        <taxon>Gastropoda</taxon>
        <taxon>Heterobranchia</taxon>
        <taxon>Euthyneura</taxon>
        <taxon>Panpulmonata</taxon>
        <taxon>Eupulmonata</taxon>
        <taxon>Stylommatophora</taxon>
        <taxon>Helicina</taxon>
        <taxon>Arionoidea</taxon>
        <taxon>Arionidae</taxon>
        <taxon>Arion</taxon>
    </lineage>
</organism>
<comment type="subcellular location">
    <subcellularLocation>
        <location evidence="1">Cytoplasm</location>
    </subcellularLocation>
</comment>
<reference evidence="5" key="1">
    <citation type="submission" date="2014-12" db="EMBL/GenBank/DDBJ databases">
        <title>Insight into the proteome of Arion vulgaris.</title>
        <authorList>
            <person name="Aradska J."/>
            <person name="Bulat T."/>
            <person name="Smidak R."/>
            <person name="Sarate P."/>
            <person name="Gangsoo J."/>
            <person name="Sialana F."/>
            <person name="Bilban M."/>
            <person name="Lubec G."/>
        </authorList>
    </citation>
    <scope>NUCLEOTIDE SEQUENCE</scope>
    <source>
        <tissue evidence="5">Skin</tissue>
    </source>
</reference>
<evidence type="ECO:0000256" key="1">
    <source>
        <dbReference type="ARBA" id="ARBA00004496"/>
    </source>
</evidence>
<evidence type="ECO:0000256" key="4">
    <source>
        <dbReference type="SAM" id="Coils"/>
    </source>
</evidence>
<sequence>MSTDKEKAIAQIQYEKKIQCLCQQLQEYSKQIGSLQEEIERLRGRLSLCCREQDDLKRQINQRDDVLACYESKYEEMRFEVKEKEKANQRVVDCLQEKVVTYHDQVQQKESCLIMCRNDVKSQEAALDEAKSDFACELQQRECSIKQMKDDLRRLYEDLKCKSEENCQMERLVTDYRARLNQVCCQLKEAEGRIACLHEKLQQMEFQSNREKCQGLKDVEEFERKLTQSCSDLCSCQNENRKLRRCLQEKEEEIHHIASEVNCLSREIQNEKLECSTHQERALNLENDNKEICRLLQQKIKCIKELEAALCVKEEELEQCRCCVDDLNATIRQLNTSGEKEDTTDIQAQLRHCREKLKKAELELEECRKKLEWAINEMENMAQEIKRLNCELDEARRQICEKNSLIGDLERTIEHAEQDMENRMRRVDEQLQKYEREIKDKTHMIAECEEKCCRYQHSLSDKEAEIEQAEQRLCRVNCEIGSLCSKAKELEELRDALQRKNNEQRAQFAELCQEYKCNREQLQCLSVECADAKRDLTCCQRELEKSRREADDIRMALQEKESTIYRLTEEKNCLSSKVTSLQCRLETETTQLTQQISDVRFRLEKEVEQMRGSQMEAEETNSSLAQKVSAGQRQLTQLEKCYFQKVDALSRENQCLQAKIADKEDQLQATKDCITLRDSEIMRLKLRLCSADRCTRDLGMGPECCLPMLGTNTMSCVPGVTKNRRRSTSCGGPRSCCRDWNLTKQRLMGNKDCTEC</sequence>
<keyword evidence="2" id="KW-0963">Cytoplasm</keyword>
<feature type="coiled-coil region" evidence="4">
    <location>
        <begin position="247"/>
        <end position="288"/>
    </location>
</feature>
<proteinExistence type="predicted"/>
<evidence type="ECO:0000313" key="5">
    <source>
        <dbReference type="EMBL" id="CEK59443.1"/>
    </source>
</evidence>
<name>A0A0B6YTA8_9EUPU</name>
<dbReference type="EMBL" id="HACG01012578">
    <property type="protein sequence ID" value="CEK59443.1"/>
    <property type="molecule type" value="Transcribed_RNA"/>
</dbReference>
<feature type="coiled-coil region" evidence="4">
    <location>
        <begin position="11"/>
        <end position="87"/>
    </location>
</feature>
<accession>A0A0B6YTA8</accession>
<keyword evidence="3 4" id="KW-0175">Coiled coil</keyword>
<dbReference type="PANTHER" id="PTHR18875:SF8">
    <property type="entry name" value="COILED-COIL DOMAIN-CONTAINING PROTEIN 18"/>
    <property type="match status" value="1"/>
</dbReference>
<protein>
    <submittedName>
        <fullName evidence="5">Uncharacterized protein</fullName>
    </submittedName>
</protein>